<dbReference type="PANTHER" id="PTHR48228:SF5">
    <property type="entry name" value="ALPHA-METHYLACYL-COA RACEMASE"/>
    <property type="match status" value="1"/>
</dbReference>
<dbReference type="PANTHER" id="PTHR48228">
    <property type="entry name" value="SUCCINYL-COA--D-CITRAMALATE COA-TRANSFERASE"/>
    <property type="match status" value="1"/>
</dbReference>
<dbReference type="Pfam" id="PF02515">
    <property type="entry name" value="CoA_transf_3"/>
    <property type="match status" value="1"/>
</dbReference>
<sequence>MSAPLTGLRVVETTSFVAGPLAGMTLAQLGAEVIRLDPASGPADAGRWPLDRDGHSLFWSGLNKGVRSVALDFRSPEGQELASALVTAPGEDAGLFVDNTIGRDFLSYEALSARRADLVHVHIQGHPDGRPAMDYAVNPLYGVPMLTRQVDSERPVNHVLPAWDIATGLLAVSGLLAGLHRRRQDGVGSRIDLALADVAAAHVAHLGWLAEAAERGHDRPRLGNHMFGAFGVDFACADGRRVIAVAITRQQWGDLVRLTGTGVVFDALAASTGADLSVEGQRFEHRSIIEAVLAPWFAARTAAEVVAAAADSRVMVGEFRSPKEVVDAYRRGDESAVLVEVEQGGSPMLTGTSPLRWDRAYAVPRPAPAFGSDTEWALADVLGLSDLEIGRLADAGVVRPSSPSPTSAPTPAMNGAR</sequence>
<dbReference type="EMBL" id="JACXYZ010000002">
    <property type="protein sequence ID" value="MBD3926200.1"/>
    <property type="molecule type" value="Genomic_DNA"/>
</dbReference>
<feature type="region of interest" description="Disordered" evidence="1">
    <location>
        <begin position="396"/>
        <end position="417"/>
    </location>
</feature>
<gene>
    <name evidence="2" type="ORF">IEZ26_16365</name>
</gene>
<evidence type="ECO:0000256" key="1">
    <source>
        <dbReference type="SAM" id="MobiDB-lite"/>
    </source>
</evidence>
<dbReference type="InterPro" id="IPR044855">
    <property type="entry name" value="CoA-Trfase_III_dom3_sf"/>
</dbReference>
<dbReference type="Gene3D" id="3.30.1540.10">
    <property type="entry name" value="formyl-coa transferase, domain 3"/>
    <property type="match status" value="1"/>
</dbReference>
<dbReference type="SUPFAM" id="SSF89796">
    <property type="entry name" value="CoA-transferase family III (CaiB/BaiF)"/>
    <property type="match status" value="1"/>
</dbReference>
<dbReference type="GO" id="GO:0016740">
    <property type="term" value="F:transferase activity"/>
    <property type="evidence" value="ECO:0007669"/>
    <property type="project" value="UniProtKB-KW"/>
</dbReference>
<dbReference type="InterPro" id="IPR023606">
    <property type="entry name" value="CoA-Trfase_III_dom_1_sf"/>
</dbReference>
<comment type="caution">
    <text evidence="2">The sequence shown here is derived from an EMBL/GenBank/DDBJ whole genome shotgun (WGS) entry which is preliminary data.</text>
</comment>
<evidence type="ECO:0000313" key="3">
    <source>
        <dbReference type="Proteomes" id="UP000618818"/>
    </source>
</evidence>
<dbReference type="InterPro" id="IPR003673">
    <property type="entry name" value="CoA-Trfase_fam_III"/>
</dbReference>
<keyword evidence="2" id="KW-0808">Transferase</keyword>
<reference evidence="2 3" key="1">
    <citation type="submission" date="2020-09" db="EMBL/GenBank/DDBJ databases">
        <title>novel species in genus Nocardioides.</title>
        <authorList>
            <person name="Zhang G."/>
        </authorList>
    </citation>
    <scope>NUCLEOTIDE SEQUENCE [LARGE SCALE GENOMIC DNA]</scope>
    <source>
        <strain evidence="2 3">KCTC 39551</strain>
    </source>
</reference>
<dbReference type="Proteomes" id="UP000618818">
    <property type="component" value="Unassembled WGS sequence"/>
</dbReference>
<proteinExistence type="predicted"/>
<protein>
    <submittedName>
        <fullName evidence="2">CoA transferase</fullName>
    </submittedName>
</protein>
<evidence type="ECO:0000313" key="2">
    <source>
        <dbReference type="EMBL" id="MBD3926200.1"/>
    </source>
</evidence>
<organism evidence="2 3">
    <name type="scientific">Nocardioides cavernae</name>
    <dbReference type="NCBI Taxonomy" id="1921566"/>
    <lineage>
        <taxon>Bacteria</taxon>
        <taxon>Bacillati</taxon>
        <taxon>Actinomycetota</taxon>
        <taxon>Actinomycetes</taxon>
        <taxon>Propionibacteriales</taxon>
        <taxon>Nocardioidaceae</taxon>
        <taxon>Nocardioides</taxon>
    </lineage>
</organism>
<keyword evidence="3" id="KW-1185">Reference proteome</keyword>
<dbReference type="RefSeq" id="WP_191196034.1">
    <property type="nucleotide sequence ID" value="NZ_JACXYZ010000002.1"/>
</dbReference>
<dbReference type="InterPro" id="IPR050509">
    <property type="entry name" value="CoA-transferase_III"/>
</dbReference>
<name>A0ABR8NEA2_9ACTN</name>
<accession>A0ABR8NEA2</accession>
<dbReference type="Gene3D" id="3.40.50.10540">
    <property type="entry name" value="Crotonobetainyl-coa:carnitine coa-transferase, domain 1"/>
    <property type="match status" value="1"/>
</dbReference>